<name>A0A926FPE7_AERHY</name>
<organism evidence="1">
    <name type="scientific">Aeromonas hydrophila</name>
    <dbReference type="NCBI Taxonomy" id="644"/>
    <lineage>
        <taxon>Bacteria</taxon>
        <taxon>Pseudomonadati</taxon>
        <taxon>Pseudomonadota</taxon>
        <taxon>Gammaproteobacteria</taxon>
        <taxon>Aeromonadales</taxon>
        <taxon>Aeromonadaceae</taxon>
        <taxon>Aeromonas</taxon>
    </lineage>
</organism>
<evidence type="ECO:0000313" key="1">
    <source>
        <dbReference type="EMBL" id="MBC8674477.1"/>
    </source>
</evidence>
<dbReference type="AlphaFoldDB" id="A0A926FPE7"/>
<protein>
    <submittedName>
        <fullName evidence="1">Uncharacterized protein</fullName>
    </submittedName>
</protein>
<dbReference type="EMBL" id="JACLAN010000020">
    <property type="protein sequence ID" value="MBC8674477.1"/>
    <property type="molecule type" value="Genomic_DNA"/>
</dbReference>
<proteinExistence type="predicted"/>
<gene>
    <name evidence="1" type="ORF">H2136_23420</name>
</gene>
<reference evidence="1" key="1">
    <citation type="submission" date="2020-07" db="EMBL/GenBank/DDBJ databases">
        <title>Carbapenem Resistant Aeromonas hydrophila Carrying blacphA7 Isolated from Two Solid Organ Transplant Patients.</title>
        <authorList>
            <person name="Hilt E."/>
            <person name="Fitzwater S.P."/>
            <person name="Ward K."/>
            <person name="De St Maurice A."/>
            <person name="Chandrasekaran S."/>
            <person name="Garner O.B."/>
            <person name="Yang S."/>
        </authorList>
    </citation>
    <scope>NUCLEOTIDE SEQUENCE</scope>
    <source>
        <strain evidence="1">B-1</strain>
    </source>
</reference>
<comment type="caution">
    <text evidence="1">The sequence shown here is derived from an EMBL/GenBank/DDBJ whole genome shotgun (WGS) entry which is preliminary data.</text>
</comment>
<sequence>MKRYFAIAGLLFLALTINIAWTGKAPGLDFGADRHLRVRHAFYRCWHVYRGVVSPLYPPDWISTSGAVETFKAKVFWLMGPQAIRALIGFFAFQGFMNNILGYAV</sequence>
<accession>A0A926FPE7</accession>